<organism evidence="5">
    <name type="scientific">Rhizophora mucronata</name>
    <name type="common">Asiatic mangrove</name>
    <dbReference type="NCBI Taxonomy" id="61149"/>
    <lineage>
        <taxon>Eukaryota</taxon>
        <taxon>Viridiplantae</taxon>
        <taxon>Streptophyta</taxon>
        <taxon>Embryophyta</taxon>
        <taxon>Tracheophyta</taxon>
        <taxon>Spermatophyta</taxon>
        <taxon>Magnoliopsida</taxon>
        <taxon>eudicotyledons</taxon>
        <taxon>Gunneridae</taxon>
        <taxon>Pentapetalae</taxon>
        <taxon>rosids</taxon>
        <taxon>fabids</taxon>
        <taxon>Malpighiales</taxon>
        <taxon>Rhizophoraceae</taxon>
        <taxon>Rhizophora</taxon>
    </lineage>
</organism>
<evidence type="ECO:0000256" key="1">
    <source>
        <dbReference type="ARBA" id="ARBA00023117"/>
    </source>
</evidence>
<dbReference type="AlphaFoldDB" id="A0A2P2LHN8"/>
<feature type="compositionally biased region" description="Basic and acidic residues" evidence="3">
    <location>
        <begin position="58"/>
        <end position="73"/>
    </location>
</feature>
<dbReference type="InterPro" id="IPR051831">
    <property type="entry name" value="Bromodomain_contain_prot"/>
</dbReference>
<dbReference type="PANTHER" id="PTHR22881">
    <property type="entry name" value="BROMODOMAIN CONTAINING PROTEIN"/>
    <property type="match status" value="1"/>
</dbReference>
<keyword evidence="1 2" id="KW-0103">Bromodomain</keyword>
<dbReference type="InterPro" id="IPR001487">
    <property type="entry name" value="Bromodomain"/>
</dbReference>
<dbReference type="Gene3D" id="1.20.920.10">
    <property type="entry name" value="Bromodomain-like"/>
    <property type="match status" value="1"/>
</dbReference>
<sequence length="557" mass="60798">MDFGTVRKKLSSDAYVNLEQFEKDVFLICSNAMQYNAPDTIYFRQARSIQELAKKNFENLRQDSDDNEPEPKVVRRGRPPMKNFKKSVGRPPSERAGSEFSSDATLAAGGENTIMSTNDLRKGSCLADRSGLADLQFHGSRNEENKLEKNDESAGSPFKAVSMKHVKKQIPLDENRRNTYKQFHASAGGREPSILSTFDAERKQLMAVGLLSEHGYARSLARFAANIGPVAWRIASRKIERALPQGIRYGPGWVGENDIPPQRPLLPSSTPLGNTSSSRLFSLPDNLDPIVPLQTAESKEENLPEEPEGDNLSEKQIPSICSHYGGHLNSPSLSSASTSTCNLGTIKSEPPKDRAESVKGLNSHTGYYVLDSSVGVIRPRPSLQMRQSPLVHHASNGFNGTYGFNLPAQTGGRVVGSSKLAGTNFTSSQVIGTVSTSDTGFIHMHPTTANGLNLEASELRENPSTMTSSGPLPNSRSQRMEAPRPEIEQRLSWQGLPTQSKSDLGLPLLQKSDSVSKLLPLQKSDTVPPDLNIRFHSPGSPSSTRVDSVQPDLALQL</sequence>
<evidence type="ECO:0000313" key="5">
    <source>
        <dbReference type="EMBL" id="MBX17474.1"/>
    </source>
</evidence>
<protein>
    <recommendedName>
        <fullName evidence="4">Bromo domain-containing protein</fullName>
    </recommendedName>
</protein>
<feature type="region of interest" description="Disordered" evidence="3">
    <location>
        <begin position="461"/>
        <end position="484"/>
    </location>
</feature>
<feature type="compositionally biased region" description="Polar residues" evidence="3">
    <location>
        <begin position="462"/>
        <end position="477"/>
    </location>
</feature>
<reference evidence="5" key="1">
    <citation type="submission" date="2018-02" db="EMBL/GenBank/DDBJ databases">
        <title>Rhizophora mucronata_Transcriptome.</title>
        <authorList>
            <person name="Meera S.P."/>
            <person name="Sreeshan A."/>
            <person name="Augustine A."/>
        </authorList>
    </citation>
    <scope>NUCLEOTIDE SEQUENCE</scope>
    <source>
        <tissue evidence="5">Leaf</tissue>
    </source>
</reference>
<feature type="compositionally biased region" description="Polar residues" evidence="3">
    <location>
        <begin position="267"/>
        <end position="280"/>
    </location>
</feature>
<dbReference type="SUPFAM" id="SSF47370">
    <property type="entry name" value="Bromodomain"/>
    <property type="match status" value="1"/>
</dbReference>
<dbReference type="Pfam" id="PF00439">
    <property type="entry name" value="Bromodomain"/>
    <property type="match status" value="1"/>
</dbReference>
<feature type="compositionally biased region" description="Basic residues" evidence="3">
    <location>
        <begin position="74"/>
        <end position="88"/>
    </location>
</feature>
<dbReference type="InterPro" id="IPR036427">
    <property type="entry name" value="Bromodomain-like_sf"/>
</dbReference>
<dbReference type="PROSITE" id="PS50014">
    <property type="entry name" value="BROMODOMAIN_2"/>
    <property type="match status" value="1"/>
</dbReference>
<proteinExistence type="predicted"/>
<evidence type="ECO:0000256" key="2">
    <source>
        <dbReference type="PROSITE-ProRule" id="PRU00035"/>
    </source>
</evidence>
<accession>A0A2P2LHN8</accession>
<name>A0A2P2LHN8_RHIMU</name>
<feature type="region of interest" description="Disordered" evidence="3">
    <location>
        <begin position="260"/>
        <end position="285"/>
    </location>
</feature>
<evidence type="ECO:0000259" key="4">
    <source>
        <dbReference type="PROSITE" id="PS50014"/>
    </source>
</evidence>
<dbReference type="EMBL" id="GGEC01036990">
    <property type="protein sequence ID" value="MBX17474.1"/>
    <property type="molecule type" value="Transcribed_RNA"/>
</dbReference>
<evidence type="ECO:0000256" key="3">
    <source>
        <dbReference type="SAM" id="MobiDB-lite"/>
    </source>
</evidence>
<dbReference type="PRINTS" id="PR00503">
    <property type="entry name" value="BROMODOMAIN"/>
</dbReference>
<feature type="domain" description="Bromo" evidence="4">
    <location>
        <begin position="1"/>
        <end position="43"/>
    </location>
</feature>
<feature type="region of interest" description="Disordered" evidence="3">
    <location>
        <begin position="520"/>
        <end position="557"/>
    </location>
</feature>
<dbReference type="CDD" id="cd04369">
    <property type="entry name" value="Bromodomain"/>
    <property type="match status" value="1"/>
</dbReference>
<feature type="region of interest" description="Disordered" evidence="3">
    <location>
        <begin position="58"/>
        <end position="105"/>
    </location>
</feature>
<dbReference type="PANTHER" id="PTHR22881:SF27">
    <property type="entry name" value="BROMODOMAIN CONTAINING 7_9"/>
    <property type="match status" value="1"/>
</dbReference>